<name>A0A2I5TCZ5_SERS3</name>
<sequence>MTDRVILQREFSELMNGLHGSILKYATDRAEHHQCEVYLCVNNKSHCDQILERIFDKRVVNKLKSNQVISVNGRKLSLYSPLTLNKSYLPEAVYLLMFPSPKLLKSVENQASLNPAHEIIVFTESDGHTEATDNWMSEHEVRTLGTGKTA</sequence>
<reference evidence="1 4" key="3">
    <citation type="submission" date="2017-11" db="EMBL/GenBank/DDBJ databases">
        <title>Complete genome sequence of Serratia sp. ATCC 39006 LacA.</title>
        <authorList>
            <person name="Hampton H.G."/>
            <person name="Jackson S.A."/>
            <person name="Jauregui R."/>
            <person name="Poulter G.T.M."/>
            <person name="Salmond G.P.C."/>
            <person name="Fineran P.C."/>
        </authorList>
    </citation>
    <scope>NUCLEOTIDE SEQUENCE [LARGE SCALE GENOMIC DNA]</scope>
    <source>
        <strain evidence="1 4">ATCC 39006</strain>
    </source>
</reference>
<organism evidence="2 3">
    <name type="scientific">Serratia sp. (strain ATCC 39006)</name>
    <name type="common">Prodigiosinella confusarubida</name>
    <dbReference type="NCBI Taxonomy" id="104623"/>
    <lineage>
        <taxon>Bacteria</taxon>
        <taxon>Pseudomonadati</taxon>
        <taxon>Pseudomonadota</taxon>
        <taxon>Gammaproteobacteria</taxon>
        <taxon>Enterobacterales</taxon>
        <taxon>Pectobacteriaceae</taxon>
        <taxon>Prodigiosinella</taxon>
    </lineage>
</organism>
<evidence type="ECO:0000313" key="2">
    <source>
        <dbReference type="EMBL" id="AUH06723.1"/>
    </source>
</evidence>
<evidence type="ECO:0000313" key="4">
    <source>
        <dbReference type="Proteomes" id="UP000233778"/>
    </source>
</evidence>
<keyword evidence="3" id="KW-1185">Reference proteome</keyword>
<dbReference type="Proteomes" id="UP000233778">
    <property type="component" value="Chromosome"/>
</dbReference>
<dbReference type="STRING" id="104623.Ser39006_00131"/>
<protein>
    <submittedName>
        <fullName evidence="2">Uncharacterized protein</fullName>
    </submittedName>
</protein>
<dbReference type="KEGG" id="sera:Ser39006_004405"/>
<reference evidence="2" key="4">
    <citation type="submission" date="2017-11" db="EMBL/GenBank/DDBJ databases">
        <title>Complete genome sequence of Serratia sp. ATCC 39006.</title>
        <authorList>
            <person name="Hampton H.G."/>
            <person name="Jackson S.A."/>
            <person name="Jauregui R."/>
            <person name="Poulter G.T.M."/>
            <person name="Salmond G.P.C."/>
            <person name="Fineran P.C."/>
        </authorList>
    </citation>
    <scope>NUCLEOTIDE SEQUENCE</scope>
    <source>
        <strain evidence="2">ATCC 39006</strain>
    </source>
</reference>
<accession>A0A2I5TCZ5</accession>
<reference evidence="2" key="2">
    <citation type="submission" date="2013-09" db="EMBL/GenBank/DDBJ databases">
        <authorList>
            <person name="Wang G."/>
            <person name="Yang Y."/>
            <person name="Su Y."/>
        </authorList>
    </citation>
    <scope>NUCLEOTIDE SEQUENCE</scope>
    <source>
        <strain evidence="2">ATCC 39006</strain>
    </source>
</reference>
<reference evidence="2 3" key="1">
    <citation type="journal article" date="2013" name="Genome Announc.">
        <title>Draft genome sequence of Serratia sp. strain ATCC 39006, a model bacterium for analysis of the biosynthesis and regulation of prodigiosin, a carbapenem, and gas vesicles.</title>
        <authorList>
            <person name="Fineran P.C."/>
            <person name="Iglesias Cans M.C."/>
            <person name="Ramsay J.P."/>
            <person name="Wilf N.M."/>
            <person name="Cossyleon D."/>
            <person name="McNeil M.B."/>
            <person name="Williamson N.R."/>
            <person name="Monson R.E."/>
            <person name="Becher S.A."/>
            <person name="Stanton J.A."/>
            <person name="Brugger K."/>
            <person name="Brown S.D."/>
            <person name="Salmond G.P."/>
        </authorList>
    </citation>
    <scope>NUCLEOTIDE SEQUENCE [LARGE SCALE GENOMIC DNA]</scope>
    <source>
        <strain evidence="2">ATCC 39006</strain>
        <strain evidence="3">ATCC 39006 / SC 11482</strain>
    </source>
</reference>
<evidence type="ECO:0000313" key="3">
    <source>
        <dbReference type="Proteomes" id="UP000017700"/>
    </source>
</evidence>
<dbReference type="AlphaFoldDB" id="A0A2I5TCZ5"/>
<gene>
    <name evidence="1" type="ORF">CWC46_04405</name>
    <name evidence="2" type="ORF">Ser39006_004405</name>
</gene>
<dbReference type="EMBL" id="CP025084">
    <property type="protein sequence ID" value="AUH06723.1"/>
    <property type="molecule type" value="Genomic_DNA"/>
</dbReference>
<dbReference type="KEGG" id="serq:CWC46_04405"/>
<evidence type="ECO:0000313" key="1">
    <source>
        <dbReference type="EMBL" id="AUH02402.1"/>
    </source>
</evidence>
<dbReference type="OrthoDB" id="9899365at2"/>
<dbReference type="EMBL" id="CP025085">
    <property type="protein sequence ID" value="AUH02402.1"/>
    <property type="molecule type" value="Genomic_DNA"/>
</dbReference>
<dbReference type="Proteomes" id="UP000017700">
    <property type="component" value="Chromosome"/>
</dbReference>
<proteinExistence type="predicted"/>